<dbReference type="WBParaSite" id="HPBE_0001237101-mRNA-1">
    <property type="protein sequence ID" value="HPBE_0001237101-mRNA-1"/>
    <property type="gene ID" value="HPBE_0001237101"/>
</dbReference>
<dbReference type="OrthoDB" id="5874911at2759"/>
<keyword evidence="3" id="KW-1185">Reference proteome</keyword>
<organism evidence="3 4">
    <name type="scientific">Heligmosomoides polygyrus</name>
    <name type="common">Parasitic roundworm</name>
    <dbReference type="NCBI Taxonomy" id="6339"/>
    <lineage>
        <taxon>Eukaryota</taxon>
        <taxon>Metazoa</taxon>
        <taxon>Ecdysozoa</taxon>
        <taxon>Nematoda</taxon>
        <taxon>Chromadorea</taxon>
        <taxon>Rhabditida</taxon>
        <taxon>Rhabditina</taxon>
        <taxon>Rhabditomorpha</taxon>
        <taxon>Strongyloidea</taxon>
        <taxon>Heligmosomidae</taxon>
        <taxon>Heligmosomoides</taxon>
    </lineage>
</organism>
<dbReference type="Proteomes" id="UP000050761">
    <property type="component" value="Unassembled WGS sequence"/>
</dbReference>
<feature type="coiled-coil region" evidence="1">
    <location>
        <begin position="245"/>
        <end position="279"/>
    </location>
</feature>
<gene>
    <name evidence="2" type="ORF">HPBE_LOCUS12372</name>
</gene>
<sequence length="304" mass="35170">MKHSWWTGPAILKEPTSNTSKMFKYLETYERKGEDPGPPLPSDVSEILVASQTANRVEEENKIEDVFQVLEGRPLRETKLMDMDPRLMNNDLDNVYKCMKVKNQTASDFENDLEMALHAFHQQADVAAPLRSDSQHLRRDEAFFLEAPGKQVLQLNRCLRTGELTIEKMVKLATRHLLTERMSNDVFQFAYDNLGQLEDGINKLEGEHQRATRDFHRSKTTYYPEQEEEGCQLLQILRNDMSKDEQCSEKDIRQLRNKLKDQELELKLLQDTINSLKEQTTQNISNSALEVTVNFSKKTDQGCA</sequence>
<dbReference type="AlphaFoldDB" id="A0A183FVL1"/>
<evidence type="ECO:0000256" key="1">
    <source>
        <dbReference type="SAM" id="Coils"/>
    </source>
</evidence>
<accession>A0A183FVL1</accession>
<reference evidence="2 3" key="1">
    <citation type="submission" date="2018-11" db="EMBL/GenBank/DDBJ databases">
        <authorList>
            <consortium name="Pathogen Informatics"/>
        </authorList>
    </citation>
    <scope>NUCLEOTIDE SEQUENCE [LARGE SCALE GENOMIC DNA]</scope>
</reference>
<evidence type="ECO:0000313" key="3">
    <source>
        <dbReference type="Proteomes" id="UP000050761"/>
    </source>
</evidence>
<dbReference type="EMBL" id="UZAH01027472">
    <property type="protein sequence ID" value="VDO91873.1"/>
    <property type="molecule type" value="Genomic_DNA"/>
</dbReference>
<evidence type="ECO:0000313" key="4">
    <source>
        <dbReference type="WBParaSite" id="HPBE_0001237101-mRNA-1"/>
    </source>
</evidence>
<name>A0A183FVL1_HELPZ</name>
<evidence type="ECO:0000313" key="2">
    <source>
        <dbReference type="EMBL" id="VDO91873.1"/>
    </source>
</evidence>
<proteinExistence type="predicted"/>
<keyword evidence="1" id="KW-0175">Coiled coil</keyword>
<reference evidence="4" key="2">
    <citation type="submission" date="2019-09" db="UniProtKB">
        <authorList>
            <consortium name="WormBaseParasite"/>
        </authorList>
    </citation>
    <scope>IDENTIFICATION</scope>
</reference>
<protein>
    <submittedName>
        <fullName evidence="4">Olduvai domain-containing protein</fullName>
    </submittedName>
</protein>
<accession>A0A3P8AKK1</accession>